<name>A0A5C5BPS6_EGGLN</name>
<proteinExistence type="predicted"/>
<reference evidence="6 7" key="1">
    <citation type="journal article" date="2005" name="Appl. Environ. Microbiol.">
        <title>Intestinal bacterial communities that produce active estrogen-like compounds enterodiol and enterolactone in humans.</title>
        <authorList>
            <person name="Clavel T."/>
            <person name="Henderson G."/>
            <person name="Alpert C.A."/>
            <person name="Philippe C."/>
            <person name="Rigottier-Gois L."/>
            <person name="Dore J."/>
            <person name="Blaut M."/>
        </authorList>
    </citation>
    <scope>NUCLEOTIDE SEQUENCE [LARGE SCALE GENOMIC DNA]</scope>
    <source>
        <strain evidence="6 7">SECO-MT75m2</strain>
    </source>
</reference>
<keyword evidence="1" id="KW-0805">Transcription regulation</keyword>
<dbReference type="RefSeq" id="WP_139913208.1">
    <property type="nucleotide sequence ID" value="NZ_VEVP01000091.1"/>
</dbReference>
<keyword evidence="3" id="KW-0804">Transcription</keyword>
<dbReference type="SUPFAM" id="SSF46894">
    <property type="entry name" value="C-terminal effector domain of the bipartite response regulators"/>
    <property type="match status" value="1"/>
</dbReference>
<dbReference type="PANTHER" id="PTHR44688:SF16">
    <property type="entry name" value="DNA-BINDING TRANSCRIPTIONAL ACTIVATOR DEVR_DOSR"/>
    <property type="match status" value="1"/>
</dbReference>
<evidence type="ECO:0000259" key="5">
    <source>
        <dbReference type="PROSITE" id="PS50043"/>
    </source>
</evidence>
<feature type="transmembrane region" description="Helical" evidence="4">
    <location>
        <begin position="84"/>
        <end position="106"/>
    </location>
</feature>
<evidence type="ECO:0000256" key="4">
    <source>
        <dbReference type="SAM" id="Phobius"/>
    </source>
</evidence>
<keyword evidence="4" id="KW-0472">Membrane</keyword>
<dbReference type="PANTHER" id="PTHR44688">
    <property type="entry name" value="DNA-BINDING TRANSCRIPTIONAL ACTIVATOR DEVR_DOSR"/>
    <property type="match status" value="1"/>
</dbReference>
<dbReference type="AlphaFoldDB" id="A0A5C5BPS6"/>
<dbReference type="Proteomes" id="UP000312594">
    <property type="component" value="Unassembled WGS sequence"/>
</dbReference>
<evidence type="ECO:0000256" key="2">
    <source>
        <dbReference type="ARBA" id="ARBA00023125"/>
    </source>
</evidence>
<dbReference type="InterPro" id="IPR000792">
    <property type="entry name" value="Tscrpt_reg_LuxR_C"/>
</dbReference>
<keyword evidence="4" id="KW-0812">Transmembrane</keyword>
<feature type="transmembrane region" description="Helical" evidence="4">
    <location>
        <begin position="118"/>
        <end position="140"/>
    </location>
</feature>
<sequence>MIVILIVFLLVGSFMRGTIYSEVLYEGEHSATINALSLVLSVVAVIGAVAVKREKTYLYLFWAVLAILYFAGLFWLAIFKPDAYWIGGVLLTIGRTFFAFVLFALFAWDSYGLSSSRVVASFLAFLLVEAVSAVSTYVVVPGLLPMFRNILGDPFLVFSLVAALVMIIASFAYFARISVRQSSGVKSEDVADLLLTTVADRYHLTDRESEILMLLYRGNTYKKIGELMFISPNTVLSHTKSIYRKMEVHSKQELIDLVNSYST</sequence>
<feature type="domain" description="HTH luxR-type" evidence="5">
    <location>
        <begin position="197"/>
        <end position="262"/>
    </location>
</feature>
<dbReference type="EMBL" id="VEVP01000091">
    <property type="protein sequence ID" value="TNU87981.1"/>
    <property type="molecule type" value="Genomic_DNA"/>
</dbReference>
<evidence type="ECO:0000313" key="7">
    <source>
        <dbReference type="Proteomes" id="UP000312594"/>
    </source>
</evidence>
<dbReference type="GO" id="GO:0003677">
    <property type="term" value="F:DNA binding"/>
    <property type="evidence" value="ECO:0007669"/>
    <property type="project" value="UniProtKB-KW"/>
</dbReference>
<dbReference type="PRINTS" id="PR00038">
    <property type="entry name" value="HTHLUXR"/>
</dbReference>
<keyword evidence="4" id="KW-1133">Transmembrane helix</keyword>
<dbReference type="Pfam" id="PF00196">
    <property type="entry name" value="GerE"/>
    <property type="match status" value="1"/>
</dbReference>
<dbReference type="Gene3D" id="1.10.10.10">
    <property type="entry name" value="Winged helix-like DNA-binding domain superfamily/Winged helix DNA-binding domain"/>
    <property type="match status" value="1"/>
</dbReference>
<organism evidence="6 7">
    <name type="scientific">Eggerthella lenta</name>
    <name type="common">Eubacterium lentum</name>
    <dbReference type="NCBI Taxonomy" id="84112"/>
    <lineage>
        <taxon>Bacteria</taxon>
        <taxon>Bacillati</taxon>
        <taxon>Actinomycetota</taxon>
        <taxon>Coriobacteriia</taxon>
        <taxon>Eggerthellales</taxon>
        <taxon>Eggerthellaceae</taxon>
        <taxon>Eggerthella</taxon>
    </lineage>
</organism>
<feature type="transmembrane region" description="Helical" evidence="4">
    <location>
        <begin position="58"/>
        <end position="78"/>
    </location>
</feature>
<comment type="caution">
    <text evidence="6">The sequence shown here is derived from an EMBL/GenBank/DDBJ whole genome shotgun (WGS) entry which is preliminary data.</text>
</comment>
<dbReference type="InterPro" id="IPR016032">
    <property type="entry name" value="Sig_transdc_resp-reg_C-effctor"/>
</dbReference>
<evidence type="ECO:0000313" key="6">
    <source>
        <dbReference type="EMBL" id="TNU87981.1"/>
    </source>
</evidence>
<dbReference type="PROSITE" id="PS50043">
    <property type="entry name" value="HTH_LUXR_2"/>
    <property type="match status" value="1"/>
</dbReference>
<keyword evidence="2" id="KW-0238">DNA-binding</keyword>
<evidence type="ECO:0000256" key="1">
    <source>
        <dbReference type="ARBA" id="ARBA00023015"/>
    </source>
</evidence>
<protein>
    <submittedName>
        <fullName evidence="6">LuxR family transcriptional regulator</fullName>
    </submittedName>
</protein>
<dbReference type="InterPro" id="IPR036388">
    <property type="entry name" value="WH-like_DNA-bd_sf"/>
</dbReference>
<dbReference type="SMART" id="SM00421">
    <property type="entry name" value="HTH_LUXR"/>
    <property type="match status" value="1"/>
</dbReference>
<dbReference type="PROSITE" id="PS00622">
    <property type="entry name" value="HTH_LUXR_1"/>
    <property type="match status" value="1"/>
</dbReference>
<gene>
    <name evidence="6" type="ORF">FIC87_15040</name>
</gene>
<evidence type="ECO:0000256" key="3">
    <source>
        <dbReference type="ARBA" id="ARBA00023163"/>
    </source>
</evidence>
<dbReference type="CDD" id="cd06170">
    <property type="entry name" value="LuxR_C_like"/>
    <property type="match status" value="1"/>
</dbReference>
<accession>A0A5C5BPS6</accession>
<feature type="transmembrane region" description="Helical" evidence="4">
    <location>
        <begin position="31"/>
        <end position="51"/>
    </location>
</feature>
<feature type="transmembrane region" description="Helical" evidence="4">
    <location>
        <begin position="155"/>
        <end position="175"/>
    </location>
</feature>
<dbReference type="GO" id="GO:0006355">
    <property type="term" value="P:regulation of DNA-templated transcription"/>
    <property type="evidence" value="ECO:0007669"/>
    <property type="project" value="InterPro"/>
</dbReference>